<evidence type="ECO:0000313" key="2">
    <source>
        <dbReference type="EMBL" id="ASW04442.1"/>
    </source>
</evidence>
<feature type="transmembrane region" description="Helical" evidence="1">
    <location>
        <begin position="31"/>
        <end position="52"/>
    </location>
</feature>
<dbReference type="AlphaFoldDB" id="A0A248W161"/>
<dbReference type="Proteomes" id="UP000215158">
    <property type="component" value="Plasmid pBN6"/>
</dbReference>
<keyword evidence="3" id="KW-1185">Reference proteome</keyword>
<keyword evidence="1" id="KW-0812">Transmembrane</keyword>
<accession>A0A248W161</accession>
<gene>
    <name evidence="2" type="ORF">CJU94_40590</name>
</gene>
<sequence length="293" mass="32171">MPTDCALAMGTLLHALPASQPDSTIAGMPASVFGNIVSGVVGSVITLGGVLLSNWHSRRLKRDELGHDTTQRDREREMALRREVFLPTVEAALAMQASIGTLVNLAVPAAVALDKFTAGNATFVKVAAIGTQETVTACQTLSSALGRGFWELSLRRGGLENFQNQLADLDRNTAIHEGLRDSWIKVQQEFVAKGEKDAEVWQAARAHFTHHMNEITKALTERSRIVSERQKAHGEMVRIMLKHVETIGPSFPPALFAMRREMQLPLDEAAFLERFNKLRDDQLAVVKATIDPA</sequence>
<reference evidence="2 3" key="1">
    <citation type="submission" date="2017-08" db="EMBL/GenBank/DDBJ databases">
        <title>Identification and genetic characteristics of simultaneous BTEX- and naphthalene-degrading Paraburkholderia sp. BN5 isolated from petroleum-contaminated soil.</title>
        <authorList>
            <person name="Lee Y."/>
            <person name="Jeon C.O."/>
        </authorList>
    </citation>
    <scope>NUCLEOTIDE SEQUENCE [LARGE SCALE GENOMIC DNA]</scope>
    <source>
        <strain evidence="2 3">BN5</strain>
        <plasmid evidence="2 3">pBN6</plasmid>
    </source>
</reference>
<keyword evidence="1" id="KW-1133">Transmembrane helix</keyword>
<dbReference type="KEGG" id="parb:CJU94_40590"/>
<evidence type="ECO:0000313" key="3">
    <source>
        <dbReference type="Proteomes" id="UP000215158"/>
    </source>
</evidence>
<keyword evidence="1" id="KW-0472">Membrane</keyword>
<keyword evidence="2" id="KW-0614">Plasmid</keyword>
<proteinExistence type="predicted"/>
<evidence type="ECO:0000256" key="1">
    <source>
        <dbReference type="SAM" id="Phobius"/>
    </source>
</evidence>
<protein>
    <submittedName>
        <fullName evidence="2">Uncharacterized protein</fullName>
    </submittedName>
</protein>
<name>A0A248W161_9BURK</name>
<geneLocation type="plasmid" evidence="2 3">
    <name>pBN6</name>
</geneLocation>
<organism evidence="2 3">
    <name type="scientific">Paraburkholderia aromaticivorans</name>
    <dbReference type="NCBI Taxonomy" id="2026199"/>
    <lineage>
        <taxon>Bacteria</taxon>
        <taxon>Pseudomonadati</taxon>
        <taxon>Pseudomonadota</taxon>
        <taxon>Betaproteobacteria</taxon>
        <taxon>Burkholderiales</taxon>
        <taxon>Burkholderiaceae</taxon>
        <taxon>Paraburkholderia</taxon>
    </lineage>
</organism>
<dbReference type="EMBL" id="CP022996">
    <property type="protein sequence ID" value="ASW04442.1"/>
    <property type="molecule type" value="Genomic_DNA"/>
</dbReference>